<dbReference type="Proteomes" id="UP000018217">
    <property type="component" value="Unassembled WGS sequence"/>
</dbReference>
<comment type="caution">
    <text evidence="1">The sequence shown here is derived from an EMBL/GenBank/DDBJ whole genome shotgun (WGS) entry which is preliminary data.</text>
</comment>
<evidence type="ECO:0000313" key="2">
    <source>
        <dbReference type="Proteomes" id="UP000018217"/>
    </source>
</evidence>
<accession>V5Z4M0</accession>
<evidence type="ECO:0000313" key="1">
    <source>
        <dbReference type="EMBL" id="CCG85871.1"/>
    </source>
</evidence>
<organism evidence="1 2">
    <name type="scientific">Erwinia piriflorinigrans CFBP 5888</name>
    <dbReference type="NCBI Taxonomy" id="1161919"/>
    <lineage>
        <taxon>Bacteria</taxon>
        <taxon>Pseudomonadati</taxon>
        <taxon>Pseudomonadota</taxon>
        <taxon>Gammaproteobacteria</taxon>
        <taxon>Enterobacterales</taxon>
        <taxon>Erwiniaceae</taxon>
        <taxon>Erwinia</taxon>
    </lineage>
</organism>
<name>V5Z4M0_9GAMM</name>
<proteinExistence type="predicted"/>
<dbReference type="EMBL" id="CAHS01000006">
    <property type="protein sequence ID" value="CCG85871.1"/>
    <property type="molecule type" value="Genomic_DNA"/>
</dbReference>
<reference evidence="1 2" key="1">
    <citation type="journal article" date="2013" name="Syst. Appl. Microbiol.">
        <title>Phylogenetic position and virulence apparatus of the pear flower necrosis pathogen Erwinia piriflorinigrans CFBP 5888T as assessed by comparative genomics.</title>
        <authorList>
            <person name="Smits T.H."/>
            <person name="Rezzonico F."/>
            <person name="Lopez M.M."/>
            <person name="Blom J."/>
            <person name="Goesmann A."/>
            <person name="Frey J.E."/>
            <person name="Duffy B."/>
        </authorList>
    </citation>
    <scope>NUCLEOTIDE SEQUENCE [LARGE SCALE GENOMIC DNA]</scope>
    <source>
        <strain evidence="2">CFBP5888</strain>
    </source>
</reference>
<dbReference type="AlphaFoldDB" id="V5Z4M0"/>
<gene>
    <name evidence="1" type="ORF">EPIR_0506</name>
</gene>
<protein>
    <submittedName>
        <fullName evidence="1">Uncharacterized protein</fullName>
    </submittedName>
</protein>
<sequence length="36" mass="4176">MAEEIFSRNGLTPLQKLIKNQLRHWLKGDNISPLTL</sequence>
<keyword evidence="2" id="KW-1185">Reference proteome</keyword>